<name>A0ABV1MNQ3_9BACI</name>
<dbReference type="EMBL" id="JBEGDG010000003">
    <property type="protein sequence ID" value="MEQ6354137.1"/>
    <property type="molecule type" value="Genomic_DNA"/>
</dbReference>
<accession>A0ABV1MNQ3</accession>
<reference evidence="1 2" key="1">
    <citation type="submission" date="2024-06" db="EMBL/GenBank/DDBJ databases">
        <title>Lysinibacillus zambalefons sp. nov., a Novel Firmicute Isolated from the Poon Bato Zambales Hyperalkaline Spring.</title>
        <authorList>
            <person name="Aja J.A."/>
            <person name="Lazaro J.E.H."/>
            <person name="Llorin L.D."/>
            <person name="Lim K.R."/>
            <person name="Teodosio J."/>
            <person name="Dalisay D.S."/>
        </authorList>
    </citation>
    <scope>NUCLEOTIDE SEQUENCE [LARGE SCALE GENOMIC DNA]</scope>
    <source>
        <strain evidence="1 2">M3</strain>
    </source>
</reference>
<organism evidence="1 2">
    <name type="scientific">Lysinibacillus zambalensis</name>
    <dbReference type="NCBI Taxonomy" id="3160866"/>
    <lineage>
        <taxon>Bacteria</taxon>
        <taxon>Bacillati</taxon>
        <taxon>Bacillota</taxon>
        <taxon>Bacilli</taxon>
        <taxon>Bacillales</taxon>
        <taxon>Bacillaceae</taxon>
        <taxon>Lysinibacillus</taxon>
    </lineage>
</organism>
<comment type="caution">
    <text evidence="1">The sequence shown here is derived from an EMBL/GenBank/DDBJ whole genome shotgun (WGS) entry which is preliminary data.</text>
</comment>
<dbReference type="Proteomes" id="UP001478862">
    <property type="component" value="Unassembled WGS sequence"/>
</dbReference>
<dbReference type="RefSeq" id="WP_349658887.1">
    <property type="nucleotide sequence ID" value="NZ_JBEGDG010000003.1"/>
</dbReference>
<keyword evidence="2" id="KW-1185">Reference proteome</keyword>
<evidence type="ECO:0000313" key="2">
    <source>
        <dbReference type="Proteomes" id="UP001478862"/>
    </source>
</evidence>
<protein>
    <recommendedName>
        <fullName evidence="3">Cyclic lactone autoinducer peptide</fullName>
    </recommendedName>
</protein>
<evidence type="ECO:0000313" key="1">
    <source>
        <dbReference type="EMBL" id="MEQ6354137.1"/>
    </source>
</evidence>
<gene>
    <name evidence="1" type="ORF">ABNX05_05865</name>
</gene>
<proteinExistence type="predicted"/>
<evidence type="ECO:0008006" key="3">
    <source>
        <dbReference type="Google" id="ProtNLM"/>
    </source>
</evidence>
<sequence length="43" mass="4768">MKKSIKLFISTLYLTVFLISVSTVFASAFPDPCHGPKPCIIRP</sequence>